<dbReference type="PANTHER" id="PTHR47874">
    <property type="entry name" value="EXPRESSED PROTEIN"/>
    <property type="match status" value="1"/>
</dbReference>
<evidence type="ECO:0000256" key="3">
    <source>
        <dbReference type="PROSITE-ProRule" id="PRU00708"/>
    </source>
</evidence>
<dbReference type="InterPro" id="IPR011990">
    <property type="entry name" value="TPR-like_helical_dom_sf"/>
</dbReference>
<dbReference type="AlphaFoldDB" id="A0AAD5GDI5"/>
<proteinExistence type="inferred from homology"/>
<reference evidence="4" key="1">
    <citation type="submission" date="2022-06" db="EMBL/GenBank/DDBJ databases">
        <title>Uncovering the hologenomic basis of an extraordinary plant invasion.</title>
        <authorList>
            <person name="Bieker V.C."/>
            <person name="Martin M.D."/>
            <person name="Gilbert T."/>
            <person name="Hodgins K."/>
            <person name="Battlay P."/>
            <person name="Petersen B."/>
            <person name="Wilson J."/>
        </authorList>
    </citation>
    <scope>NUCLEOTIDE SEQUENCE</scope>
    <source>
        <strain evidence="4">AA19_3_7</strain>
        <tissue evidence="4">Leaf</tissue>
    </source>
</reference>
<evidence type="ECO:0000256" key="2">
    <source>
        <dbReference type="ARBA" id="ARBA00022737"/>
    </source>
</evidence>
<dbReference type="PROSITE" id="PS51375">
    <property type="entry name" value="PPR"/>
    <property type="match status" value="1"/>
</dbReference>
<comment type="caution">
    <text evidence="4">The sequence shown here is derived from an EMBL/GenBank/DDBJ whole genome shotgun (WGS) entry which is preliminary data.</text>
</comment>
<comment type="similarity">
    <text evidence="1">Belongs to the PPR family. P subfamily.</text>
</comment>
<feature type="repeat" description="PPR" evidence="3">
    <location>
        <begin position="165"/>
        <end position="199"/>
    </location>
</feature>
<evidence type="ECO:0000313" key="4">
    <source>
        <dbReference type="EMBL" id="KAI7738312.1"/>
    </source>
</evidence>
<dbReference type="Pfam" id="PF13041">
    <property type="entry name" value="PPR_2"/>
    <property type="match status" value="1"/>
</dbReference>
<dbReference type="InterPro" id="IPR002885">
    <property type="entry name" value="PPR_rpt"/>
</dbReference>
<organism evidence="4 5">
    <name type="scientific">Ambrosia artemisiifolia</name>
    <name type="common">Common ragweed</name>
    <dbReference type="NCBI Taxonomy" id="4212"/>
    <lineage>
        <taxon>Eukaryota</taxon>
        <taxon>Viridiplantae</taxon>
        <taxon>Streptophyta</taxon>
        <taxon>Embryophyta</taxon>
        <taxon>Tracheophyta</taxon>
        <taxon>Spermatophyta</taxon>
        <taxon>Magnoliopsida</taxon>
        <taxon>eudicotyledons</taxon>
        <taxon>Gunneridae</taxon>
        <taxon>Pentapetalae</taxon>
        <taxon>asterids</taxon>
        <taxon>campanulids</taxon>
        <taxon>Asterales</taxon>
        <taxon>Asteraceae</taxon>
        <taxon>Asteroideae</taxon>
        <taxon>Heliantheae alliance</taxon>
        <taxon>Heliantheae</taxon>
        <taxon>Ambrosia</taxon>
    </lineage>
</organism>
<dbReference type="GO" id="GO:0003729">
    <property type="term" value="F:mRNA binding"/>
    <property type="evidence" value="ECO:0007669"/>
    <property type="project" value="InterPro"/>
</dbReference>
<evidence type="ECO:0008006" key="6">
    <source>
        <dbReference type="Google" id="ProtNLM"/>
    </source>
</evidence>
<accession>A0AAD5GDI5</accession>
<sequence>MDISPVFGHRPHSLFFTLSPPLPLSTRPITYSQSLSSNSVNFTMNNTRTLRTQSQDSPKSKEYTSVSQQARQSAILDIQQSSDVLLALQRSGDMLQVQDFNVVMRQLGKQNRFKDLSQVFEWMQQHGELNFASYSSYIKLMGKNLHPNKALEIYNGIEDRLIRVHPSVCNSVLGCLNRNGKVEKSFELFRHMKQDGLVPDVVTYSTVCLESPPLR</sequence>
<keyword evidence="2" id="KW-0677">Repeat</keyword>
<dbReference type="EMBL" id="JAMZMK010008835">
    <property type="protein sequence ID" value="KAI7738312.1"/>
    <property type="molecule type" value="Genomic_DNA"/>
</dbReference>
<dbReference type="Pfam" id="PF01535">
    <property type="entry name" value="PPR"/>
    <property type="match status" value="1"/>
</dbReference>
<gene>
    <name evidence="4" type="ORF">M8C21_012975</name>
</gene>
<protein>
    <recommendedName>
        <fullName evidence="6">Pentatricopeptide repeat-containing protein</fullName>
    </recommendedName>
</protein>
<name>A0AAD5GDI5_AMBAR</name>
<dbReference type="PANTHER" id="PTHR47874:SF4">
    <property type="entry name" value="EXPRESSED PROTEIN"/>
    <property type="match status" value="1"/>
</dbReference>
<evidence type="ECO:0000313" key="5">
    <source>
        <dbReference type="Proteomes" id="UP001206925"/>
    </source>
</evidence>
<dbReference type="Gene3D" id="1.25.40.10">
    <property type="entry name" value="Tetratricopeptide repeat domain"/>
    <property type="match status" value="1"/>
</dbReference>
<dbReference type="Proteomes" id="UP001206925">
    <property type="component" value="Unassembled WGS sequence"/>
</dbReference>
<evidence type="ECO:0000256" key="1">
    <source>
        <dbReference type="ARBA" id="ARBA00007626"/>
    </source>
</evidence>
<keyword evidence="5" id="KW-1185">Reference proteome</keyword>
<dbReference type="InterPro" id="IPR044179">
    <property type="entry name" value="PPR5-like"/>
</dbReference>
<dbReference type="NCBIfam" id="TIGR00756">
    <property type="entry name" value="PPR"/>
    <property type="match status" value="1"/>
</dbReference>